<evidence type="ECO:0000313" key="2">
    <source>
        <dbReference type="Proteomes" id="UP000542342"/>
    </source>
</evidence>
<dbReference type="RefSeq" id="WP_194539148.1">
    <property type="nucleotide sequence ID" value="NZ_JACEFB010000012.1"/>
</dbReference>
<sequence>MGSGCRRIDEITIDDEVLSRDEHDPSGPLAWEKVEETFGRVGWVLKLEVGGRTIGTTAEHYERST</sequence>
<gene>
    <name evidence="1" type="ORF">H0921_14085</name>
</gene>
<accession>A0A7V9ACS9</accession>
<name>A0A7V9ACS9_9BACT</name>
<keyword evidence="2" id="KW-1185">Reference proteome</keyword>
<protein>
    <submittedName>
        <fullName evidence="1">Uncharacterized protein</fullName>
    </submittedName>
</protein>
<evidence type="ECO:0000313" key="1">
    <source>
        <dbReference type="EMBL" id="MBA2227288.1"/>
    </source>
</evidence>
<proteinExistence type="predicted"/>
<dbReference type="AlphaFoldDB" id="A0A7V9ACS9"/>
<dbReference type="EMBL" id="JACEFB010000012">
    <property type="protein sequence ID" value="MBA2227288.1"/>
    <property type="molecule type" value="Genomic_DNA"/>
</dbReference>
<organism evidence="1 2">
    <name type="scientific">Thermogemmata fonticola</name>
    <dbReference type="NCBI Taxonomy" id="2755323"/>
    <lineage>
        <taxon>Bacteria</taxon>
        <taxon>Pseudomonadati</taxon>
        <taxon>Planctomycetota</taxon>
        <taxon>Planctomycetia</taxon>
        <taxon>Gemmatales</taxon>
        <taxon>Gemmataceae</taxon>
        <taxon>Thermogemmata</taxon>
    </lineage>
</organism>
<dbReference type="Gene3D" id="2.170.16.10">
    <property type="entry name" value="Hedgehog/Intein (Hint) domain"/>
    <property type="match status" value="1"/>
</dbReference>
<reference evidence="1 2" key="1">
    <citation type="submission" date="2020-07" db="EMBL/GenBank/DDBJ databases">
        <title>Thermogemmata thermophila gen. nov., sp. nov., a novel moderate thermophilic planctomycete from a Kamchatka hot spring.</title>
        <authorList>
            <person name="Elcheninov A.G."/>
            <person name="Podosokorskaya O.A."/>
            <person name="Kovaleva O.L."/>
            <person name="Novikov A."/>
            <person name="Bonch-Osmolovskaya E.A."/>
            <person name="Toshchakov S.V."/>
            <person name="Kublanov I.V."/>
        </authorList>
    </citation>
    <scope>NUCLEOTIDE SEQUENCE [LARGE SCALE GENOMIC DNA]</scope>
    <source>
        <strain evidence="1 2">2918</strain>
    </source>
</reference>
<comment type="caution">
    <text evidence="1">The sequence shown here is derived from an EMBL/GenBank/DDBJ whole genome shotgun (WGS) entry which is preliminary data.</text>
</comment>
<dbReference type="Proteomes" id="UP000542342">
    <property type="component" value="Unassembled WGS sequence"/>
</dbReference>